<evidence type="ECO:0000256" key="1">
    <source>
        <dbReference type="SAM" id="MobiDB-lite"/>
    </source>
</evidence>
<dbReference type="AlphaFoldDB" id="A0A1Q5PV64"/>
<dbReference type="Proteomes" id="UP000185612">
    <property type="component" value="Unassembled WGS sequence"/>
</dbReference>
<organism evidence="2 3">
    <name type="scientific">Buchananella hordeovulneris</name>
    <dbReference type="NCBI Taxonomy" id="52770"/>
    <lineage>
        <taxon>Bacteria</taxon>
        <taxon>Bacillati</taxon>
        <taxon>Actinomycetota</taxon>
        <taxon>Actinomycetes</taxon>
        <taxon>Actinomycetales</taxon>
        <taxon>Actinomycetaceae</taxon>
        <taxon>Buchananella</taxon>
    </lineage>
</organism>
<sequence>MVGSRPRRARQQAPTELGGGAVVRVPAEQGQPLPGRVIAGSAQRARFAAELAAAEADEQRVPAVDEAVGEAGENLREVLRLRAERWAREEELLRDVPPHWGK</sequence>
<dbReference type="RefSeq" id="WP_073824947.1">
    <property type="nucleotide sequence ID" value="NZ_MQVS01000007.1"/>
</dbReference>
<dbReference type="EMBL" id="MQVS01000007">
    <property type="protein sequence ID" value="OKL51457.1"/>
    <property type="molecule type" value="Genomic_DNA"/>
</dbReference>
<gene>
    <name evidence="2" type="ORF">BSZ40_07805</name>
</gene>
<feature type="region of interest" description="Disordered" evidence="1">
    <location>
        <begin position="1"/>
        <end position="25"/>
    </location>
</feature>
<evidence type="ECO:0000313" key="3">
    <source>
        <dbReference type="Proteomes" id="UP000185612"/>
    </source>
</evidence>
<protein>
    <submittedName>
        <fullName evidence="2">Uncharacterized protein</fullName>
    </submittedName>
</protein>
<name>A0A1Q5PV64_9ACTO</name>
<feature type="compositionally biased region" description="Basic residues" evidence="1">
    <location>
        <begin position="1"/>
        <end position="10"/>
    </location>
</feature>
<evidence type="ECO:0000313" key="2">
    <source>
        <dbReference type="EMBL" id="OKL51457.1"/>
    </source>
</evidence>
<accession>A0A1Q5PV64</accession>
<dbReference type="InParanoid" id="A0A1Q5PV64"/>
<dbReference type="STRING" id="52770.BSZ40_07805"/>
<keyword evidence="3" id="KW-1185">Reference proteome</keyword>
<reference evidence="3" key="1">
    <citation type="submission" date="2016-12" db="EMBL/GenBank/DDBJ databases">
        <authorList>
            <person name="Meng X."/>
        </authorList>
    </citation>
    <scope>NUCLEOTIDE SEQUENCE [LARGE SCALE GENOMIC DNA]</scope>
    <source>
        <strain evidence="3">DSM 20732</strain>
    </source>
</reference>
<comment type="caution">
    <text evidence="2">The sequence shown here is derived from an EMBL/GenBank/DDBJ whole genome shotgun (WGS) entry which is preliminary data.</text>
</comment>
<proteinExistence type="predicted"/>